<protein>
    <submittedName>
        <fullName evidence="2">Uncharacterized protein</fullName>
    </submittedName>
</protein>
<gene>
    <name evidence="2" type="ORF">LSALG_LOCUS24404</name>
    <name evidence="1" type="ORF">LSALG_LOCUS352</name>
    <name evidence="3" type="ORF">LSALG_LOCUS38437</name>
</gene>
<organism evidence="2 4">
    <name type="scientific">Lactuca saligna</name>
    <name type="common">Willowleaf lettuce</name>
    <dbReference type="NCBI Taxonomy" id="75948"/>
    <lineage>
        <taxon>Eukaryota</taxon>
        <taxon>Viridiplantae</taxon>
        <taxon>Streptophyta</taxon>
        <taxon>Embryophyta</taxon>
        <taxon>Tracheophyta</taxon>
        <taxon>Spermatophyta</taxon>
        <taxon>Magnoliopsida</taxon>
        <taxon>eudicotyledons</taxon>
        <taxon>Gunneridae</taxon>
        <taxon>Pentapetalae</taxon>
        <taxon>asterids</taxon>
        <taxon>campanulids</taxon>
        <taxon>Asterales</taxon>
        <taxon>Asteraceae</taxon>
        <taxon>Cichorioideae</taxon>
        <taxon>Cichorieae</taxon>
        <taxon>Lactucinae</taxon>
        <taxon>Lactuca</taxon>
    </lineage>
</organism>
<dbReference type="Proteomes" id="UP001177003">
    <property type="component" value="Chromosome 8"/>
</dbReference>
<sequence length="99" mass="11410">MKTTLFNKSLAVMIDFLREIGNLIEAAQGKLEESFCLDENIQSYMANNTEDPDVQILHKIFEKARADDQSMTDNFSFTLGDIHKRIGKYKRKMKDTSTD</sequence>
<accession>A0AA36E6I4</accession>
<dbReference type="EMBL" id="OX465086">
    <property type="protein sequence ID" value="CAI9259460.1"/>
    <property type="molecule type" value="Genomic_DNA"/>
</dbReference>
<evidence type="ECO:0000313" key="4">
    <source>
        <dbReference type="Proteomes" id="UP001177003"/>
    </source>
</evidence>
<evidence type="ECO:0000313" key="1">
    <source>
        <dbReference type="EMBL" id="CAI9259460.1"/>
    </source>
</evidence>
<dbReference type="Proteomes" id="UP001177003">
    <property type="component" value="Chromosome 5"/>
</dbReference>
<proteinExistence type="predicted"/>
<dbReference type="EMBL" id="OX465084">
    <property type="protein sequence ID" value="CAI9299747.1"/>
    <property type="molecule type" value="Genomic_DNA"/>
</dbReference>
<evidence type="ECO:0000313" key="3">
    <source>
        <dbReference type="EMBL" id="CAI9299747.1"/>
    </source>
</evidence>
<dbReference type="Proteomes" id="UP001177003">
    <property type="component" value="Chromosome 0"/>
</dbReference>
<evidence type="ECO:0000313" key="2">
    <source>
        <dbReference type="EMBL" id="CAI9284906.1"/>
    </source>
</evidence>
<name>A0AA36E6I4_LACSI</name>
<keyword evidence="4" id="KW-1185">Reference proteome</keyword>
<dbReference type="EMBL" id="OX465081">
    <property type="protein sequence ID" value="CAI9284906.1"/>
    <property type="molecule type" value="Genomic_DNA"/>
</dbReference>
<dbReference type="AlphaFoldDB" id="A0AA36E6I4"/>
<reference evidence="2" key="1">
    <citation type="submission" date="2023-04" db="EMBL/GenBank/DDBJ databases">
        <authorList>
            <person name="Vijverberg K."/>
            <person name="Xiong W."/>
            <person name="Schranz E."/>
        </authorList>
    </citation>
    <scope>NUCLEOTIDE SEQUENCE</scope>
</reference>